<name>M3XIN3_LATCH</name>
<feature type="domain" description="Pyrin" evidence="3">
    <location>
        <begin position="1"/>
        <end position="87"/>
    </location>
</feature>
<dbReference type="EMBL" id="AFYH01001258">
    <property type="status" value="NOT_ANNOTATED_CDS"/>
    <property type="molecule type" value="Genomic_DNA"/>
</dbReference>
<reference evidence="4" key="3">
    <citation type="submission" date="2025-09" db="UniProtKB">
        <authorList>
            <consortium name="Ensembl"/>
        </authorList>
    </citation>
    <scope>IDENTIFICATION</scope>
</reference>
<organism evidence="4 5">
    <name type="scientific">Latimeria chalumnae</name>
    <name type="common">Coelacanth</name>
    <dbReference type="NCBI Taxonomy" id="7897"/>
    <lineage>
        <taxon>Eukaryota</taxon>
        <taxon>Metazoa</taxon>
        <taxon>Chordata</taxon>
        <taxon>Craniata</taxon>
        <taxon>Vertebrata</taxon>
        <taxon>Euteleostomi</taxon>
        <taxon>Coelacanthiformes</taxon>
        <taxon>Coelacanthidae</taxon>
        <taxon>Latimeria</taxon>
    </lineage>
</organism>
<dbReference type="SMART" id="SM01289">
    <property type="entry name" value="PYRIN"/>
    <property type="match status" value="1"/>
</dbReference>
<evidence type="ECO:0000256" key="1">
    <source>
        <dbReference type="SAM" id="MobiDB-lite"/>
    </source>
</evidence>
<dbReference type="InterPro" id="IPR000488">
    <property type="entry name" value="Death_dom"/>
</dbReference>
<dbReference type="Ensembl" id="ENSLACT00000026701.1">
    <property type="protein sequence ID" value="ENSLACP00000022589.1"/>
    <property type="gene ID" value="ENSLACG00000022244.1"/>
</dbReference>
<dbReference type="Bgee" id="ENSLACG00000022244">
    <property type="expression patterns" value="Expressed in pectoral fin and 3 other cell types or tissues"/>
</dbReference>
<evidence type="ECO:0008006" key="6">
    <source>
        <dbReference type="Google" id="ProtNLM"/>
    </source>
</evidence>
<proteinExistence type="predicted"/>
<dbReference type="HOGENOM" id="CLU_1365897_0_0_1"/>
<evidence type="ECO:0000313" key="5">
    <source>
        <dbReference type="Proteomes" id="UP000008672"/>
    </source>
</evidence>
<protein>
    <recommendedName>
        <fullName evidence="6">Death domain-containing protein</fullName>
    </recommendedName>
</protein>
<dbReference type="GeneTree" id="ENSGT00540000073797"/>
<dbReference type="Pfam" id="PF00531">
    <property type="entry name" value="Death"/>
    <property type="match status" value="1"/>
</dbReference>
<dbReference type="SMART" id="SM00005">
    <property type="entry name" value="DEATH"/>
    <property type="match status" value="1"/>
</dbReference>
<dbReference type="AlphaFoldDB" id="M3XIN3"/>
<feature type="domain" description="Death" evidence="2">
    <location>
        <begin position="159"/>
        <end position="207"/>
    </location>
</feature>
<reference evidence="4" key="2">
    <citation type="submission" date="2025-08" db="UniProtKB">
        <authorList>
            <consortium name="Ensembl"/>
        </authorList>
    </citation>
    <scope>IDENTIFICATION</scope>
</reference>
<dbReference type="GeneID" id="102346064"/>
<keyword evidence="5" id="KW-1185">Reference proteome</keyword>
<gene>
    <name evidence="4" type="primary">ZGC:174906</name>
</gene>
<dbReference type="OrthoDB" id="10058437at2759"/>
<dbReference type="GO" id="GO:0007165">
    <property type="term" value="P:signal transduction"/>
    <property type="evidence" value="ECO:0007669"/>
    <property type="project" value="InterPro"/>
</dbReference>
<dbReference type="PROSITE" id="PS50017">
    <property type="entry name" value="DEATH_DOMAIN"/>
    <property type="match status" value="1"/>
</dbReference>
<evidence type="ECO:0000259" key="3">
    <source>
        <dbReference type="PROSITE" id="PS50824"/>
    </source>
</evidence>
<evidence type="ECO:0000313" key="4">
    <source>
        <dbReference type="Ensembl" id="ENSLACP00000022589.1"/>
    </source>
</evidence>
<dbReference type="PROSITE" id="PS50824">
    <property type="entry name" value="DAPIN"/>
    <property type="match status" value="1"/>
</dbReference>
<dbReference type="Proteomes" id="UP000008672">
    <property type="component" value="Unassembled WGS sequence"/>
</dbReference>
<feature type="region of interest" description="Disordered" evidence="1">
    <location>
        <begin position="90"/>
        <end position="132"/>
    </location>
</feature>
<dbReference type="eggNOG" id="ENOG502S4R2">
    <property type="taxonomic scope" value="Eukaryota"/>
</dbReference>
<dbReference type="InterPro" id="IPR011029">
    <property type="entry name" value="DEATH-like_dom_sf"/>
</dbReference>
<dbReference type="OMA" id="KEWQEVG"/>
<dbReference type="Gene3D" id="1.10.533.10">
    <property type="entry name" value="Death Domain, Fas"/>
    <property type="match status" value="2"/>
</dbReference>
<dbReference type="Pfam" id="PF02758">
    <property type="entry name" value="PYRIN"/>
    <property type="match status" value="1"/>
</dbReference>
<dbReference type="SUPFAM" id="SSF47986">
    <property type="entry name" value="DEATH domain"/>
    <property type="match status" value="2"/>
</dbReference>
<dbReference type="RefSeq" id="XP_005986192.1">
    <property type="nucleotide sequence ID" value="XM_005986130.3"/>
</dbReference>
<dbReference type="InterPro" id="IPR004020">
    <property type="entry name" value="DAPIN"/>
</dbReference>
<sequence length="225" mass="26050">MSQEEQKLLKILEELDAADLKKFTFHLQNLEGESRVPRGRLENKTPIDLPSILVGYYGSRALEVTKQVLGRIPRRDLVERLYSMGGCNRDPKEKTCIEEENQTPVKRKAETEEGGADASPMENHSRVKKSAEPLVTDQQLMKLAKNMDRDWKQIGIQFLKLSKTDLDQCEENNRNNLKLQVFDMLKIWAKREKEKATPANLHRILSQEEVPIQSDYIDFLIQDDQ</sequence>
<evidence type="ECO:0000259" key="2">
    <source>
        <dbReference type="PROSITE" id="PS50017"/>
    </source>
</evidence>
<dbReference type="FunFam" id="1.10.533.10:FF:000088">
    <property type="entry name" value="P53-induced death domain protein 1"/>
    <property type="match status" value="1"/>
</dbReference>
<reference evidence="5" key="1">
    <citation type="submission" date="2011-08" db="EMBL/GenBank/DDBJ databases">
        <title>The draft genome of Latimeria chalumnae.</title>
        <authorList>
            <person name="Di Palma F."/>
            <person name="Alfoldi J."/>
            <person name="Johnson J."/>
            <person name="Berlin A."/>
            <person name="Gnerre S."/>
            <person name="Jaffe D."/>
            <person name="MacCallum I."/>
            <person name="Young S."/>
            <person name="Walker B.J."/>
            <person name="Lander E."/>
            <person name="Lindblad-Toh K."/>
        </authorList>
    </citation>
    <scope>NUCLEOTIDE SEQUENCE [LARGE SCALE GENOMIC DNA]</scope>
    <source>
        <strain evidence="5">Wild caught</strain>
    </source>
</reference>
<dbReference type="InParanoid" id="M3XIN3"/>
<dbReference type="CDD" id="cd08321">
    <property type="entry name" value="Pyrin_ASC-like"/>
    <property type="match status" value="1"/>
</dbReference>
<accession>M3XIN3</accession>
<dbReference type="KEGG" id="lcm:102346064"/>